<evidence type="ECO:0000256" key="1">
    <source>
        <dbReference type="SAM" id="MobiDB-lite"/>
    </source>
</evidence>
<keyword evidence="2" id="KW-1133">Transmembrane helix</keyword>
<proteinExistence type="predicted"/>
<keyword evidence="2" id="KW-0472">Membrane</keyword>
<sequence length="205" mass="21758">MSSGPVRRSVAFYWVTGGLATVIAAVIGAMVTNSGASEPPVPTVIISAMSTSDPTEIDTPTYTPTETDTPTDTPTETVTATYTETETPNHTETETTPSEPESLPPPEPTPPPTRPTVDSPVLPGGTIQAPPGFVGANIYEAPWRTTRIVAQLPNGTYVRIICTARGELVSDGRKQSTLWNRVEQGFVPDVLVYTGSDEPLMPSCN</sequence>
<keyword evidence="4" id="KW-1185">Reference proteome</keyword>
<feature type="compositionally biased region" description="Pro residues" evidence="1">
    <location>
        <begin position="102"/>
        <end position="114"/>
    </location>
</feature>
<dbReference type="Proteomes" id="UP000630097">
    <property type="component" value="Unassembled WGS sequence"/>
</dbReference>
<comment type="caution">
    <text evidence="3">The sequence shown here is derived from an EMBL/GenBank/DDBJ whole genome shotgun (WGS) entry which is preliminary data.</text>
</comment>
<feature type="compositionally biased region" description="Low complexity" evidence="1">
    <location>
        <begin position="53"/>
        <end position="86"/>
    </location>
</feature>
<accession>A0A8J3PYE1</accession>
<dbReference type="EMBL" id="BONV01000040">
    <property type="protein sequence ID" value="GIG83416.1"/>
    <property type="molecule type" value="Genomic_DNA"/>
</dbReference>
<feature type="region of interest" description="Disordered" evidence="1">
    <location>
        <begin position="49"/>
        <end position="124"/>
    </location>
</feature>
<evidence type="ECO:0008006" key="5">
    <source>
        <dbReference type="Google" id="ProtNLM"/>
    </source>
</evidence>
<keyword evidence="2" id="KW-0812">Transmembrane</keyword>
<dbReference type="AlphaFoldDB" id="A0A8J3PYE1"/>
<evidence type="ECO:0000256" key="2">
    <source>
        <dbReference type="SAM" id="Phobius"/>
    </source>
</evidence>
<feature type="transmembrane region" description="Helical" evidence="2">
    <location>
        <begin position="12"/>
        <end position="31"/>
    </location>
</feature>
<organism evidence="3 4">
    <name type="scientific">Planotetraspora kaengkrachanensis</name>
    <dbReference type="NCBI Taxonomy" id="575193"/>
    <lineage>
        <taxon>Bacteria</taxon>
        <taxon>Bacillati</taxon>
        <taxon>Actinomycetota</taxon>
        <taxon>Actinomycetes</taxon>
        <taxon>Streptosporangiales</taxon>
        <taxon>Streptosporangiaceae</taxon>
        <taxon>Planotetraspora</taxon>
    </lineage>
</organism>
<protein>
    <recommendedName>
        <fullName evidence="5">SH3 domain-containing protein</fullName>
    </recommendedName>
</protein>
<gene>
    <name evidence="3" type="ORF">Pka01_65430</name>
</gene>
<name>A0A8J3PYE1_9ACTN</name>
<reference evidence="3 4" key="1">
    <citation type="submission" date="2021-01" db="EMBL/GenBank/DDBJ databases">
        <title>Whole genome shotgun sequence of Planotetraspora kaengkrachanensis NBRC 104272.</title>
        <authorList>
            <person name="Komaki H."/>
            <person name="Tamura T."/>
        </authorList>
    </citation>
    <scope>NUCLEOTIDE SEQUENCE [LARGE SCALE GENOMIC DNA]</scope>
    <source>
        <strain evidence="3 4">NBRC 104272</strain>
    </source>
</reference>
<evidence type="ECO:0000313" key="3">
    <source>
        <dbReference type="EMBL" id="GIG83416.1"/>
    </source>
</evidence>
<evidence type="ECO:0000313" key="4">
    <source>
        <dbReference type="Proteomes" id="UP000630097"/>
    </source>
</evidence>